<sequence length="211" mass="22122">MRNSLKILWMISGVVGLAIGCTLHTPITSPSPPALTPLLATSSPSPSPFATQALSTLTPPPTLPPTATSSTPADLVEVLREVKDALSHQRAEALVGVIGDQGVAFAPFAVGATPPGYNNAPEIIAPIRQALQAGTPTCLGYNPEYGESPQKALLVLGDLALDWEALSLSGRGVVATGLIFYRRAAGWELTFIVPLPEWAWPDLQATLRPCP</sequence>
<comment type="caution">
    <text evidence="3">The sequence shown here is derived from an EMBL/GenBank/DDBJ whole genome shotgun (WGS) entry which is preliminary data.</text>
</comment>
<proteinExistence type="predicted"/>
<dbReference type="STRING" id="869279.SE15_09190"/>
<dbReference type="Proteomes" id="UP000050544">
    <property type="component" value="Unassembled WGS sequence"/>
</dbReference>
<evidence type="ECO:0008006" key="5">
    <source>
        <dbReference type="Google" id="ProtNLM"/>
    </source>
</evidence>
<reference evidence="3 4" key="1">
    <citation type="submission" date="2015-07" db="EMBL/GenBank/DDBJ databases">
        <title>Whole genome sequence of Thermanaerothrix daxensis DSM 23592.</title>
        <authorList>
            <person name="Hemp J."/>
            <person name="Ward L.M."/>
            <person name="Pace L.A."/>
            <person name="Fischer W.W."/>
        </authorList>
    </citation>
    <scope>NUCLEOTIDE SEQUENCE [LARGE SCALE GENOMIC DNA]</scope>
    <source>
        <strain evidence="3 4">GNS-1</strain>
    </source>
</reference>
<accession>A0A0P6XFZ5</accession>
<evidence type="ECO:0000313" key="4">
    <source>
        <dbReference type="Proteomes" id="UP000050544"/>
    </source>
</evidence>
<name>A0A0P6XFZ5_9CHLR</name>
<feature type="region of interest" description="Disordered" evidence="1">
    <location>
        <begin position="40"/>
        <end position="70"/>
    </location>
</feature>
<evidence type="ECO:0000313" key="3">
    <source>
        <dbReference type="EMBL" id="KPL82349.1"/>
    </source>
</evidence>
<organism evidence="3 4">
    <name type="scientific">Thermanaerothrix daxensis</name>
    <dbReference type="NCBI Taxonomy" id="869279"/>
    <lineage>
        <taxon>Bacteria</taxon>
        <taxon>Bacillati</taxon>
        <taxon>Chloroflexota</taxon>
        <taxon>Anaerolineae</taxon>
        <taxon>Anaerolineales</taxon>
        <taxon>Anaerolineaceae</taxon>
        <taxon>Thermanaerothrix</taxon>
    </lineage>
</organism>
<dbReference type="PROSITE" id="PS51257">
    <property type="entry name" value="PROKAR_LIPOPROTEIN"/>
    <property type="match status" value="1"/>
</dbReference>
<keyword evidence="4" id="KW-1185">Reference proteome</keyword>
<gene>
    <name evidence="3" type="ORF">SE15_09190</name>
</gene>
<keyword evidence="2" id="KW-0472">Membrane</keyword>
<feature type="transmembrane region" description="Helical" evidence="2">
    <location>
        <begin position="7"/>
        <end position="27"/>
    </location>
</feature>
<evidence type="ECO:0000256" key="2">
    <source>
        <dbReference type="SAM" id="Phobius"/>
    </source>
</evidence>
<keyword evidence="2" id="KW-1133">Transmembrane helix</keyword>
<dbReference type="RefSeq" id="WP_054521818.1">
    <property type="nucleotide sequence ID" value="NZ_LGKO01000005.1"/>
</dbReference>
<feature type="compositionally biased region" description="Low complexity" evidence="1">
    <location>
        <begin position="40"/>
        <end position="57"/>
    </location>
</feature>
<protein>
    <recommendedName>
        <fullName evidence="5">SnoaL-like domain-containing protein</fullName>
    </recommendedName>
</protein>
<evidence type="ECO:0000256" key="1">
    <source>
        <dbReference type="SAM" id="MobiDB-lite"/>
    </source>
</evidence>
<dbReference type="EMBL" id="LGKO01000005">
    <property type="protein sequence ID" value="KPL82349.1"/>
    <property type="molecule type" value="Genomic_DNA"/>
</dbReference>
<dbReference type="AlphaFoldDB" id="A0A0P6XFZ5"/>
<keyword evidence="2" id="KW-0812">Transmembrane</keyword>